<feature type="region of interest" description="Disordered" evidence="5">
    <location>
        <begin position="114"/>
        <end position="143"/>
    </location>
</feature>
<dbReference type="VEuPathDB" id="TriTrypDB:TM35_002191000"/>
<feature type="non-terminal residue" evidence="6">
    <location>
        <position position="1"/>
    </location>
</feature>
<dbReference type="GO" id="GO:0005634">
    <property type="term" value="C:nucleus"/>
    <property type="evidence" value="ECO:0007669"/>
    <property type="project" value="TreeGrafter"/>
</dbReference>
<dbReference type="EC" id="2.7.7.102" evidence="3"/>
<feature type="compositionally biased region" description="Low complexity" evidence="5">
    <location>
        <begin position="115"/>
        <end position="143"/>
    </location>
</feature>
<keyword evidence="7" id="KW-1185">Reference proteome</keyword>
<reference evidence="6 7" key="1">
    <citation type="submission" date="2017-03" db="EMBL/GenBank/DDBJ databases">
        <title>An alternative strategy for trypanosome survival in the mammalian bloodstream revealed through genome and transcriptome analysis of the ubiquitous bovine parasite Trypanosoma (Megatrypanum) theileri.</title>
        <authorList>
            <person name="Kelly S."/>
            <person name="Ivens A."/>
            <person name="Mott A."/>
            <person name="O'Neill E."/>
            <person name="Emms D."/>
            <person name="Macleod O."/>
            <person name="Voorheis P."/>
            <person name="Matthews J."/>
            <person name="Matthews K."/>
            <person name="Carrington M."/>
        </authorList>
    </citation>
    <scope>NUCLEOTIDE SEQUENCE [LARGE SCALE GENOMIC DNA]</scope>
    <source>
        <strain evidence="6">Edinburgh</strain>
    </source>
</reference>
<dbReference type="Proteomes" id="UP000192257">
    <property type="component" value="Unassembled WGS sequence"/>
</dbReference>
<name>A0A1X0NDM0_9TRYP</name>
<dbReference type="GO" id="GO:0003887">
    <property type="term" value="F:DNA-directed DNA polymerase activity"/>
    <property type="evidence" value="ECO:0007669"/>
    <property type="project" value="UniProtKB-EC"/>
</dbReference>
<evidence type="ECO:0000256" key="5">
    <source>
        <dbReference type="SAM" id="MobiDB-lite"/>
    </source>
</evidence>
<protein>
    <recommendedName>
        <fullName evidence="1">DNA-directed primase/polymerase protein</fullName>
        <ecNumber evidence="3">2.7.7.102</ecNumber>
    </recommendedName>
</protein>
<dbReference type="PANTHER" id="PTHR31399">
    <property type="entry name" value="DNA-DIRECTED PRIMASE / POLYMERASE PROTEIN"/>
    <property type="match status" value="1"/>
</dbReference>
<dbReference type="GO" id="GO:0003682">
    <property type="term" value="F:chromatin binding"/>
    <property type="evidence" value="ECO:0007669"/>
    <property type="project" value="TreeGrafter"/>
</dbReference>
<comment type="catalytic activity">
    <reaction evidence="4">
        <text>DNA(n) + a 2'-deoxyribonucleoside 5'-triphosphate = DNA(n+1) + diphosphate</text>
        <dbReference type="Rhea" id="RHEA:22508"/>
        <dbReference type="Rhea" id="RHEA-COMP:17339"/>
        <dbReference type="Rhea" id="RHEA-COMP:17340"/>
        <dbReference type="ChEBI" id="CHEBI:33019"/>
        <dbReference type="ChEBI" id="CHEBI:61560"/>
        <dbReference type="ChEBI" id="CHEBI:173112"/>
        <dbReference type="EC" id="2.7.7.7"/>
    </reaction>
    <physiologicalReaction direction="left-to-right" evidence="4">
        <dbReference type="Rhea" id="RHEA:22509"/>
    </physiologicalReaction>
</comment>
<dbReference type="PANTHER" id="PTHR31399:SF0">
    <property type="entry name" value="DNA-DIRECTED PRIMASE_POLYMERASE PROTEIN"/>
    <property type="match status" value="1"/>
</dbReference>
<evidence type="ECO:0000256" key="1">
    <source>
        <dbReference type="ARBA" id="ARBA00026139"/>
    </source>
</evidence>
<evidence type="ECO:0000313" key="6">
    <source>
        <dbReference type="EMBL" id="ORC79120.1"/>
    </source>
</evidence>
<feature type="non-terminal residue" evidence="6">
    <location>
        <position position="143"/>
    </location>
</feature>
<dbReference type="GO" id="GO:0006264">
    <property type="term" value="P:mitochondrial DNA replication"/>
    <property type="evidence" value="ECO:0007669"/>
    <property type="project" value="TreeGrafter"/>
</dbReference>
<evidence type="ECO:0000256" key="3">
    <source>
        <dbReference type="ARBA" id="ARBA00044768"/>
    </source>
</evidence>
<evidence type="ECO:0000256" key="4">
    <source>
        <dbReference type="ARBA" id="ARBA00047303"/>
    </source>
</evidence>
<accession>A0A1X0NDM0</accession>
<proteinExistence type="predicted"/>
<dbReference type="GO" id="GO:0009411">
    <property type="term" value="P:response to UV"/>
    <property type="evidence" value="ECO:0007669"/>
    <property type="project" value="TreeGrafter"/>
</dbReference>
<dbReference type="InterPro" id="IPR044917">
    <property type="entry name" value="PRIMPOL"/>
</dbReference>
<gene>
    <name evidence="6" type="ORF">TM35_002191000</name>
</gene>
<dbReference type="AlphaFoldDB" id="A0A1X0NDM0"/>
<evidence type="ECO:0000313" key="7">
    <source>
        <dbReference type="Proteomes" id="UP000192257"/>
    </source>
</evidence>
<dbReference type="GO" id="GO:0031297">
    <property type="term" value="P:replication fork processing"/>
    <property type="evidence" value="ECO:0007669"/>
    <property type="project" value="TreeGrafter"/>
</dbReference>
<organism evidence="6 7">
    <name type="scientific">Trypanosoma theileri</name>
    <dbReference type="NCBI Taxonomy" id="67003"/>
    <lineage>
        <taxon>Eukaryota</taxon>
        <taxon>Discoba</taxon>
        <taxon>Euglenozoa</taxon>
        <taxon>Kinetoplastea</taxon>
        <taxon>Metakinetoplastina</taxon>
        <taxon>Trypanosomatida</taxon>
        <taxon>Trypanosomatidae</taxon>
        <taxon>Trypanosoma</taxon>
    </lineage>
</organism>
<evidence type="ECO:0000256" key="2">
    <source>
        <dbReference type="ARBA" id="ARBA00044677"/>
    </source>
</evidence>
<dbReference type="GeneID" id="39991811"/>
<dbReference type="GO" id="GO:0042276">
    <property type="term" value="P:error-prone translesion synthesis"/>
    <property type="evidence" value="ECO:0007669"/>
    <property type="project" value="InterPro"/>
</dbReference>
<comment type="caution">
    <text evidence="6">The sequence shown here is derived from an EMBL/GenBank/DDBJ whole genome shotgun (WGS) entry which is preliminary data.</text>
</comment>
<dbReference type="RefSeq" id="XP_028876674.1">
    <property type="nucleotide sequence ID" value="XM_029032031.1"/>
</dbReference>
<dbReference type="OrthoDB" id="5988181at2759"/>
<comment type="catalytic activity">
    <reaction evidence="2">
        <text>ssDNA + n NTP = ssDNA/pppN(pN)n-1 hybrid + (n-1) diphosphate.</text>
        <dbReference type="EC" id="2.7.7.102"/>
    </reaction>
</comment>
<sequence>LLFRKRPLSLSLSEKEKEEEKKDIQVRSEIQRHGRAVREDYALLYGATSLSMQTRMFLATTRLGLVEIIKSIESSQLHLYEIIRDGRPCHFYLDVEREKDYSAWHPVVDITDIPSSSSSSSSLNNDSDNDSDNNNNNNNNNNN</sequence>
<dbReference type="GO" id="GO:0005759">
    <property type="term" value="C:mitochondrial matrix"/>
    <property type="evidence" value="ECO:0007669"/>
    <property type="project" value="TreeGrafter"/>
</dbReference>
<dbReference type="EMBL" id="NBCO01000219">
    <property type="protein sequence ID" value="ORC79120.1"/>
    <property type="molecule type" value="Genomic_DNA"/>
</dbReference>